<sequence>MPSSTAALSTLIPSHQHLVEIPIANPKNHSIGPKQRADIEAWFQQHEPDIGGLVFIFVFLLVLGGLWRLRSAVVEWVFERNRDKARIEWADRERRQRRTVVVVGILRKEKDGGSDGSGSGSGKGRVLKRVRFLDGEEFDGLDGLDGLGSRVVVVNDERAEALLEFLENGSVVGEVF</sequence>
<protein>
    <submittedName>
        <fullName evidence="2">Uncharacterized protein</fullName>
    </submittedName>
</protein>
<dbReference type="EMBL" id="FJUX01000019">
    <property type="protein sequence ID" value="CZS94537.1"/>
    <property type="molecule type" value="Genomic_DNA"/>
</dbReference>
<evidence type="ECO:0000256" key="1">
    <source>
        <dbReference type="SAM" id="Phobius"/>
    </source>
</evidence>
<accession>A0A1E1K8Y0</accession>
<evidence type="ECO:0000313" key="3">
    <source>
        <dbReference type="Proteomes" id="UP000178912"/>
    </source>
</evidence>
<reference evidence="3" key="1">
    <citation type="submission" date="2016-03" db="EMBL/GenBank/DDBJ databases">
        <authorList>
            <person name="Guldener U."/>
        </authorList>
    </citation>
    <scope>NUCLEOTIDE SEQUENCE [LARGE SCALE GENOMIC DNA]</scope>
    <source>
        <strain evidence="3">04CH-RAC-A.6.1</strain>
    </source>
</reference>
<keyword evidence="1" id="KW-0812">Transmembrane</keyword>
<name>A0A1E1K8Y0_9HELO</name>
<dbReference type="AlphaFoldDB" id="A0A1E1K8Y0"/>
<feature type="transmembrane region" description="Helical" evidence="1">
    <location>
        <begin position="50"/>
        <end position="69"/>
    </location>
</feature>
<gene>
    <name evidence="2" type="ORF">RAG0_04484</name>
</gene>
<dbReference type="OrthoDB" id="10606690at2759"/>
<dbReference type="Proteomes" id="UP000178912">
    <property type="component" value="Unassembled WGS sequence"/>
</dbReference>
<keyword evidence="3" id="KW-1185">Reference proteome</keyword>
<proteinExistence type="predicted"/>
<keyword evidence="1" id="KW-0472">Membrane</keyword>
<keyword evidence="1" id="KW-1133">Transmembrane helix</keyword>
<organism evidence="2 3">
    <name type="scientific">Rhynchosporium agropyri</name>
    <dbReference type="NCBI Taxonomy" id="914238"/>
    <lineage>
        <taxon>Eukaryota</taxon>
        <taxon>Fungi</taxon>
        <taxon>Dikarya</taxon>
        <taxon>Ascomycota</taxon>
        <taxon>Pezizomycotina</taxon>
        <taxon>Leotiomycetes</taxon>
        <taxon>Helotiales</taxon>
        <taxon>Ploettnerulaceae</taxon>
        <taxon>Rhynchosporium</taxon>
    </lineage>
</organism>
<evidence type="ECO:0000313" key="2">
    <source>
        <dbReference type="EMBL" id="CZS94537.1"/>
    </source>
</evidence>